<reference evidence="1 2" key="1">
    <citation type="journal article" date="2008" name="Proc. Natl. Acad. Sci. U.S.A.">
        <title>The genome of Cyanothece 51142, a unicellular diazotrophic cyanobacterium important in the marine nitrogen cycle.</title>
        <authorList>
            <person name="Welsh E.A."/>
            <person name="Liberton M."/>
            <person name="Stoeckel J."/>
            <person name="Loh T."/>
            <person name="Elvitigala T."/>
            <person name="Wang C."/>
            <person name="Wollam A."/>
            <person name="Fulton R.S."/>
            <person name="Clifton S.W."/>
            <person name="Jacobs J.M."/>
            <person name="Aurora R."/>
            <person name="Ghosh B.K."/>
            <person name="Sherman L.A."/>
            <person name="Smith R.D."/>
            <person name="Wilson R.K."/>
            <person name="Pakrasi H.B."/>
        </authorList>
    </citation>
    <scope>NUCLEOTIDE SEQUENCE [LARGE SCALE GENOMIC DNA]</scope>
    <source>
        <strain evidence="2">ATCC 51142 / BH68</strain>
    </source>
</reference>
<dbReference type="eggNOG" id="COG2890">
    <property type="taxonomic scope" value="Bacteria"/>
</dbReference>
<dbReference type="PANTHER" id="PTHR20974">
    <property type="entry name" value="UPF0585 PROTEIN CG18661"/>
    <property type="match status" value="1"/>
</dbReference>
<accession>B1WWX7</accession>
<dbReference type="Proteomes" id="UP000001203">
    <property type="component" value="Chromosome circular"/>
</dbReference>
<dbReference type="PANTHER" id="PTHR20974:SF0">
    <property type="entry name" value="UPF0585 PROTEIN CG18661"/>
    <property type="match status" value="1"/>
</dbReference>
<dbReference type="Pfam" id="PF06080">
    <property type="entry name" value="DUF938"/>
    <property type="match status" value="1"/>
</dbReference>
<dbReference type="InterPro" id="IPR029063">
    <property type="entry name" value="SAM-dependent_MTases_sf"/>
</dbReference>
<evidence type="ECO:0000313" key="2">
    <source>
        <dbReference type="Proteomes" id="UP000001203"/>
    </source>
</evidence>
<dbReference type="AlphaFoldDB" id="B1WWX7"/>
<dbReference type="SUPFAM" id="SSF53335">
    <property type="entry name" value="S-adenosyl-L-methionine-dependent methyltransferases"/>
    <property type="match status" value="1"/>
</dbReference>
<evidence type="ECO:0000313" key="1">
    <source>
        <dbReference type="EMBL" id="ACB52446.1"/>
    </source>
</evidence>
<dbReference type="Gene3D" id="3.40.50.150">
    <property type="entry name" value="Vaccinia Virus protein VP39"/>
    <property type="match status" value="1"/>
</dbReference>
<protein>
    <submittedName>
        <fullName evidence="1">DUF938-containing protein</fullName>
    </submittedName>
</protein>
<dbReference type="EMBL" id="CP000806">
    <property type="protein sequence ID" value="ACB52446.1"/>
    <property type="molecule type" value="Genomic_DNA"/>
</dbReference>
<gene>
    <name evidence="1" type="ordered locus">cce_3098</name>
</gene>
<name>B1WWX7_CROS5</name>
<proteinExistence type="predicted"/>
<sequence>MKQFYPCKYLEKNIDIGKIMNNSKQYAPATQRNREPILEVLLRVLPPSGNILEIASGTGEHSLFFAPAFSPRQWIPSDPNPTARNSIEAWRKESLIENIQSPLNINAGSSRWEIEEQELNITTIININMIHISPWSACLGLMEGASRILPLGGILYLYGPYKQGGKHTAPSNESFDQSLHSQNPEWGVRNLEEVIQVAEERGLIFQEKVEMPANNLSVIFQKQ</sequence>
<dbReference type="InterPro" id="IPR010342">
    <property type="entry name" value="DUF938"/>
</dbReference>
<dbReference type="KEGG" id="cyt:cce_3098"/>
<keyword evidence="2" id="KW-1185">Reference proteome</keyword>
<dbReference type="HOGENOM" id="CLU_067698_2_0_3"/>
<organism evidence="1 2">
    <name type="scientific">Crocosphaera subtropica (strain ATCC 51142 / BH68)</name>
    <name type="common">Cyanothece sp. (strain ATCC 51142)</name>
    <dbReference type="NCBI Taxonomy" id="43989"/>
    <lineage>
        <taxon>Bacteria</taxon>
        <taxon>Bacillati</taxon>
        <taxon>Cyanobacteriota</taxon>
        <taxon>Cyanophyceae</taxon>
        <taxon>Oscillatoriophycideae</taxon>
        <taxon>Chroococcales</taxon>
        <taxon>Aphanothecaceae</taxon>
        <taxon>Crocosphaera</taxon>
        <taxon>Crocosphaera subtropica</taxon>
    </lineage>
</organism>
<dbReference type="STRING" id="43989.cce_3098"/>